<accession>A0ABX7Y9Z5</accession>
<dbReference type="InterPro" id="IPR043763">
    <property type="entry name" value="DUF5709"/>
</dbReference>
<evidence type="ECO:0000259" key="2">
    <source>
        <dbReference type="Pfam" id="PF18970"/>
    </source>
</evidence>
<dbReference type="Proteomes" id="UP000678513">
    <property type="component" value="Chromosome"/>
</dbReference>
<evidence type="ECO:0000313" key="4">
    <source>
        <dbReference type="Proteomes" id="UP000678513"/>
    </source>
</evidence>
<organism evidence="3 4">
    <name type="scientific">Arachnia rubra</name>
    <dbReference type="NCBI Taxonomy" id="1547448"/>
    <lineage>
        <taxon>Bacteria</taxon>
        <taxon>Bacillati</taxon>
        <taxon>Actinomycetota</taxon>
        <taxon>Actinomycetes</taxon>
        <taxon>Propionibacteriales</taxon>
        <taxon>Propionibacteriaceae</taxon>
        <taxon>Arachnia</taxon>
    </lineage>
</organism>
<protein>
    <recommendedName>
        <fullName evidence="2">DUF5709 domain-containing protein</fullName>
    </recommendedName>
</protein>
<feature type="region of interest" description="Disordered" evidence="1">
    <location>
        <begin position="74"/>
        <end position="97"/>
    </location>
</feature>
<proteinExistence type="predicted"/>
<name>A0ABX7Y9Z5_9ACTN</name>
<reference evidence="3 4" key="1">
    <citation type="submission" date="2021-03" db="EMBL/GenBank/DDBJ databases">
        <title>Human Oral Microbial Genomes.</title>
        <authorList>
            <person name="Johnston C.D."/>
            <person name="Chen T."/>
            <person name="Dewhirst F.E."/>
        </authorList>
    </citation>
    <scope>NUCLEOTIDE SEQUENCE [LARGE SCALE GENOMIC DNA]</scope>
    <source>
        <strain evidence="3 4">DSMZ 100122</strain>
    </source>
</reference>
<sequence length="143" mass="15760">MEDIVDFNTQVPEEAEQLDQLQEGDSLINRGVDDVLDEGYTTPERWSVAQGFGNTVAEMHQGETIEQRIRQEQPELHHDAAPWNPEGEEREVGRERAGRLMRVQGSGREDTLGVDVGFAGGAASAEEAAMHIIADDEDDSGEL</sequence>
<evidence type="ECO:0000256" key="1">
    <source>
        <dbReference type="SAM" id="MobiDB-lite"/>
    </source>
</evidence>
<keyword evidence="4" id="KW-1185">Reference proteome</keyword>
<evidence type="ECO:0000313" key="3">
    <source>
        <dbReference type="EMBL" id="QUC09428.1"/>
    </source>
</evidence>
<feature type="domain" description="DUF5709" evidence="2">
    <location>
        <begin position="91"/>
        <end position="135"/>
    </location>
</feature>
<dbReference type="Pfam" id="PF18970">
    <property type="entry name" value="DUF5709"/>
    <property type="match status" value="1"/>
</dbReference>
<gene>
    <name evidence="3" type="ORF">J5A65_06890</name>
</gene>
<dbReference type="RefSeq" id="WP_212327001.1">
    <property type="nucleotide sequence ID" value="NZ_AP024463.1"/>
</dbReference>
<dbReference type="EMBL" id="CP072384">
    <property type="protein sequence ID" value="QUC09428.1"/>
    <property type="molecule type" value="Genomic_DNA"/>
</dbReference>